<gene>
    <name evidence="3" type="primary">LOC106177524</name>
</gene>
<evidence type="ECO:0000313" key="2">
    <source>
        <dbReference type="Proteomes" id="UP000085678"/>
    </source>
</evidence>
<proteinExistence type="predicted"/>
<evidence type="ECO:0000313" key="3">
    <source>
        <dbReference type="RefSeq" id="XP_013415782.1"/>
    </source>
</evidence>
<feature type="signal peptide" evidence="1">
    <location>
        <begin position="1"/>
        <end position="21"/>
    </location>
</feature>
<keyword evidence="1" id="KW-0732">Signal</keyword>
<protein>
    <submittedName>
        <fullName evidence="3">Uncharacterized protein LOC106177524</fullName>
    </submittedName>
</protein>
<accession>A0A1S3JZR2</accession>
<dbReference type="AlphaFoldDB" id="A0A1S3JZR2"/>
<organism evidence="2 3">
    <name type="scientific">Lingula anatina</name>
    <name type="common">Brachiopod</name>
    <name type="synonym">Lingula unguis</name>
    <dbReference type="NCBI Taxonomy" id="7574"/>
    <lineage>
        <taxon>Eukaryota</taxon>
        <taxon>Metazoa</taxon>
        <taxon>Spiralia</taxon>
        <taxon>Lophotrochozoa</taxon>
        <taxon>Brachiopoda</taxon>
        <taxon>Linguliformea</taxon>
        <taxon>Lingulata</taxon>
        <taxon>Lingulida</taxon>
        <taxon>Linguloidea</taxon>
        <taxon>Lingulidae</taxon>
        <taxon>Lingula</taxon>
    </lineage>
</organism>
<dbReference type="InParanoid" id="A0A1S3JZR2"/>
<reference evidence="3" key="1">
    <citation type="submission" date="2025-08" db="UniProtKB">
        <authorList>
            <consortium name="RefSeq"/>
        </authorList>
    </citation>
    <scope>IDENTIFICATION</scope>
    <source>
        <tissue evidence="3">Gonads</tissue>
    </source>
</reference>
<dbReference type="RefSeq" id="XP_013415782.1">
    <property type="nucleotide sequence ID" value="XM_013560328.1"/>
</dbReference>
<dbReference type="KEGG" id="lak:106177524"/>
<dbReference type="GeneID" id="106177524"/>
<feature type="chain" id="PRO_5010313763" evidence="1">
    <location>
        <begin position="22"/>
        <end position="152"/>
    </location>
</feature>
<evidence type="ECO:0000256" key="1">
    <source>
        <dbReference type="SAM" id="SignalP"/>
    </source>
</evidence>
<keyword evidence="2" id="KW-1185">Reference proteome</keyword>
<sequence>MIKVFSLLLVVAACCWRTVNAEYSVNVTSENGRTIFDVTLEDGTSFVVGYDVNMGPEYPFLEDWDPSLSCLGIHVQNVNGSDLGYPNETSPTRKKRAIPSNLCDVSTRWIYPYWIYWNTGFGAIWWPVIQLPQFPVPWSQFLLWSYCDQTYM</sequence>
<dbReference type="Proteomes" id="UP000085678">
    <property type="component" value="Unplaced"/>
</dbReference>
<name>A0A1S3JZR2_LINAN</name>